<keyword evidence="2" id="KW-1185">Reference proteome</keyword>
<dbReference type="Proteomes" id="UP000276133">
    <property type="component" value="Unassembled WGS sequence"/>
</dbReference>
<evidence type="ECO:0000313" key="1">
    <source>
        <dbReference type="EMBL" id="RNA39760.1"/>
    </source>
</evidence>
<reference evidence="1 2" key="1">
    <citation type="journal article" date="2018" name="Sci. Rep.">
        <title>Genomic signatures of local adaptation to the degree of environmental predictability in rotifers.</title>
        <authorList>
            <person name="Franch-Gras L."/>
            <person name="Hahn C."/>
            <person name="Garcia-Roger E.M."/>
            <person name="Carmona M.J."/>
            <person name="Serra M."/>
            <person name="Gomez A."/>
        </authorList>
    </citation>
    <scope>NUCLEOTIDE SEQUENCE [LARGE SCALE GENOMIC DNA]</scope>
    <source>
        <strain evidence="1">HYR1</strain>
    </source>
</reference>
<name>A0A3M7SW00_BRAPC</name>
<dbReference type="AlphaFoldDB" id="A0A3M7SW00"/>
<sequence>MNFKNNFFSYKNVCEWEMNRNNFEKISSIHYSEKGNNLKSVEQIDLGGCTKVSKKSHKIFNSLFFAFFFEANFMFKARMLCEQIQVEITNRTSCLITRKIKKQGDWALRNLF</sequence>
<protein>
    <submittedName>
        <fullName evidence="1">Uncharacterized protein</fullName>
    </submittedName>
</protein>
<accession>A0A3M7SW00</accession>
<gene>
    <name evidence="1" type="ORF">BpHYR1_012049</name>
</gene>
<evidence type="ECO:0000313" key="2">
    <source>
        <dbReference type="Proteomes" id="UP000276133"/>
    </source>
</evidence>
<comment type="caution">
    <text evidence="1">The sequence shown here is derived from an EMBL/GenBank/DDBJ whole genome shotgun (WGS) entry which is preliminary data.</text>
</comment>
<dbReference type="EMBL" id="REGN01000705">
    <property type="protein sequence ID" value="RNA39760.1"/>
    <property type="molecule type" value="Genomic_DNA"/>
</dbReference>
<proteinExistence type="predicted"/>
<organism evidence="1 2">
    <name type="scientific">Brachionus plicatilis</name>
    <name type="common">Marine rotifer</name>
    <name type="synonym">Brachionus muelleri</name>
    <dbReference type="NCBI Taxonomy" id="10195"/>
    <lineage>
        <taxon>Eukaryota</taxon>
        <taxon>Metazoa</taxon>
        <taxon>Spiralia</taxon>
        <taxon>Gnathifera</taxon>
        <taxon>Rotifera</taxon>
        <taxon>Eurotatoria</taxon>
        <taxon>Monogononta</taxon>
        <taxon>Pseudotrocha</taxon>
        <taxon>Ploima</taxon>
        <taxon>Brachionidae</taxon>
        <taxon>Brachionus</taxon>
    </lineage>
</organism>